<protein>
    <submittedName>
        <fullName evidence="1">BNR/Asp-box repeat-containing protein</fullName>
    </submittedName>
</protein>
<dbReference type="Proteomes" id="UP000033052">
    <property type="component" value="Chromosome"/>
</dbReference>
<evidence type="ECO:0000313" key="2">
    <source>
        <dbReference type="Proteomes" id="UP000033052"/>
    </source>
</evidence>
<dbReference type="EMBL" id="CP009225">
    <property type="protein sequence ID" value="AKC63828.1"/>
    <property type="molecule type" value="Genomic_DNA"/>
</dbReference>
<organism evidence="1 2">
    <name type="scientific">Clostridium sporogenes</name>
    <dbReference type="NCBI Taxonomy" id="1509"/>
    <lineage>
        <taxon>Bacteria</taxon>
        <taxon>Bacillati</taxon>
        <taxon>Bacillota</taxon>
        <taxon>Clostridia</taxon>
        <taxon>Eubacteriales</taxon>
        <taxon>Clostridiaceae</taxon>
        <taxon>Clostridium</taxon>
    </lineage>
</organism>
<sequence>MSLTLKNITNKTLQCIAYGNGINVVVGNNGYIATSTDLMHWVERVNPASIDNKNLYYVIYDGNPQKFVAVGENMAILISDDGINWTKQIDYDTSYGKSVKSIIFDNVNSRFIVYWRHSTYPWERGCIYSNDNAVTWSNQINFGNVGAIGNDVIKFKNVFILVGTGEPQYNVNGGIRTSNTGINDFVNRHASVSMYGICKNKEESITVAVGSNGYIATSTDGISWIKRNSNVTYNLMSVTYFKESFYAIGENGVILKSNDGVIWEMINSEFTNNLYRIKAYNKNIYIVGENGLLIYNNISKYLINQHNNYYSTKSNFINLGQPTDNIQLENWYNKYGADDVNIITQNLNNKEFPMSKDENGIWKTDSELDINEVIDNIELVDIDENNKSIKYNCNDYRILDLCDDKFKLTMCKSK</sequence>
<proteinExistence type="predicted"/>
<dbReference type="SUPFAM" id="SSF110296">
    <property type="entry name" value="Oligoxyloglucan reducing end-specific cellobiohydrolase"/>
    <property type="match status" value="1"/>
</dbReference>
<gene>
    <name evidence="1" type="ORF">CLSPO_c31090</name>
</gene>
<reference evidence="1 2" key="1">
    <citation type="journal article" date="2015" name="PLoS ONE">
        <title>A universal mariner transposon system for forward genetic studies in the genus clostridium.</title>
        <authorList>
            <person name="Zhang Y."/>
            <person name="Grosse-Honebrink A."/>
            <person name="Minton N.P."/>
        </authorList>
    </citation>
    <scope>NUCLEOTIDE SEQUENCE [LARGE SCALE GENOMIC DNA]</scope>
    <source>
        <strain evidence="1 2">NCIMB 10696</strain>
    </source>
</reference>
<accession>A0A7U4JRA1</accession>
<name>A0A7U4JRA1_CLOSG</name>
<dbReference type="AlphaFoldDB" id="A0A7U4JRA1"/>
<evidence type="ECO:0000313" key="1">
    <source>
        <dbReference type="EMBL" id="AKC63828.1"/>
    </source>
</evidence>
<dbReference type="KEGG" id="cld:CLSPO_c31090"/>